<feature type="transmembrane region" description="Helical" evidence="1">
    <location>
        <begin position="77"/>
        <end position="97"/>
    </location>
</feature>
<feature type="transmembrane region" description="Helical" evidence="1">
    <location>
        <begin position="134"/>
        <end position="160"/>
    </location>
</feature>
<name>A0ABY1QGB1_9BACT</name>
<feature type="transmembrane region" description="Helical" evidence="1">
    <location>
        <begin position="109"/>
        <end position="128"/>
    </location>
</feature>
<keyword evidence="1" id="KW-1133">Transmembrane helix</keyword>
<reference evidence="2 3" key="1">
    <citation type="submission" date="2017-05" db="EMBL/GenBank/DDBJ databases">
        <authorList>
            <person name="Varghese N."/>
            <person name="Submissions S."/>
        </authorList>
    </citation>
    <scope>NUCLEOTIDE SEQUENCE [LARGE SCALE GENOMIC DNA]</scope>
    <source>
        <strain evidence="2 3">DSM 25457</strain>
    </source>
</reference>
<dbReference type="RefSeq" id="WP_283434316.1">
    <property type="nucleotide sequence ID" value="NZ_FXUG01000013.1"/>
</dbReference>
<keyword evidence="3" id="KW-1185">Reference proteome</keyword>
<organism evidence="2 3">
    <name type="scientific">Neorhodopirellula lusitana</name>
    <dbReference type="NCBI Taxonomy" id="445327"/>
    <lineage>
        <taxon>Bacteria</taxon>
        <taxon>Pseudomonadati</taxon>
        <taxon>Planctomycetota</taxon>
        <taxon>Planctomycetia</taxon>
        <taxon>Pirellulales</taxon>
        <taxon>Pirellulaceae</taxon>
        <taxon>Neorhodopirellula</taxon>
    </lineage>
</organism>
<proteinExistence type="predicted"/>
<keyword evidence="1" id="KW-0812">Transmembrane</keyword>
<dbReference type="EMBL" id="FXUG01000013">
    <property type="protein sequence ID" value="SMP70494.1"/>
    <property type="molecule type" value="Genomic_DNA"/>
</dbReference>
<dbReference type="Pfam" id="PF10067">
    <property type="entry name" value="DUF2306"/>
    <property type="match status" value="1"/>
</dbReference>
<evidence type="ECO:0000313" key="3">
    <source>
        <dbReference type="Proteomes" id="UP001158067"/>
    </source>
</evidence>
<keyword evidence="1" id="KW-0472">Membrane</keyword>
<dbReference type="InterPro" id="IPR018750">
    <property type="entry name" value="DUF2306_membrane"/>
</dbReference>
<protein>
    <submittedName>
        <fullName evidence="2">Predicted membrane protein</fullName>
    </submittedName>
</protein>
<dbReference type="Proteomes" id="UP001158067">
    <property type="component" value="Unassembled WGS sequence"/>
</dbReference>
<gene>
    <name evidence="2" type="ORF">SAMN06265222_11360</name>
</gene>
<sequence length="243" mass="27268">MSLKTASSRVTGNHEDSGKTRRRAWLFRMLFWAMVVLFVKVFLSIVLEYRRYFPADFESNFLSGRRHSFSGSYRQAFYIHILSSPIALGLATFLMASGGRAGFRKLHRWAGRLQFGLVALVVFPSGMVMAKDAYAGPISAAGFAVLNVATVACLCMAVWRARTAEFAAHQRWATRCFVLLASPLLLRLIAGAAIVTGLESERSYQMNSWFSWLIPLLIYETCFARTERRQSNKAVPASENGEM</sequence>
<evidence type="ECO:0000313" key="2">
    <source>
        <dbReference type="EMBL" id="SMP70494.1"/>
    </source>
</evidence>
<feature type="transmembrane region" description="Helical" evidence="1">
    <location>
        <begin position="25"/>
        <end position="47"/>
    </location>
</feature>
<feature type="transmembrane region" description="Helical" evidence="1">
    <location>
        <begin position="172"/>
        <end position="194"/>
    </location>
</feature>
<comment type="caution">
    <text evidence="2">The sequence shown here is derived from an EMBL/GenBank/DDBJ whole genome shotgun (WGS) entry which is preliminary data.</text>
</comment>
<accession>A0ABY1QGB1</accession>
<feature type="transmembrane region" description="Helical" evidence="1">
    <location>
        <begin position="206"/>
        <end position="224"/>
    </location>
</feature>
<evidence type="ECO:0000256" key="1">
    <source>
        <dbReference type="SAM" id="Phobius"/>
    </source>
</evidence>